<dbReference type="InterPro" id="IPR027417">
    <property type="entry name" value="P-loop_NTPase"/>
</dbReference>
<evidence type="ECO:0000256" key="2">
    <source>
        <dbReference type="ARBA" id="ARBA00022741"/>
    </source>
</evidence>
<dbReference type="InterPro" id="IPR050166">
    <property type="entry name" value="ABC_transporter_ATP-bind"/>
</dbReference>
<dbReference type="Gene3D" id="3.40.50.300">
    <property type="entry name" value="P-loop containing nucleotide triphosphate hydrolases"/>
    <property type="match status" value="1"/>
</dbReference>
<dbReference type="SUPFAM" id="SSF52540">
    <property type="entry name" value="P-loop containing nucleoside triphosphate hydrolases"/>
    <property type="match status" value="1"/>
</dbReference>
<dbReference type="PANTHER" id="PTHR42788">
    <property type="entry name" value="TAURINE IMPORT ATP-BINDING PROTEIN-RELATED"/>
    <property type="match status" value="1"/>
</dbReference>
<dbReference type="SMART" id="SM00382">
    <property type="entry name" value="AAA"/>
    <property type="match status" value="1"/>
</dbReference>
<organism evidence="5 6">
    <name type="scientific">Clostridium disporicum</name>
    <dbReference type="NCBI Taxonomy" id="84024"/>
    <lineage>
        <taxon>Bacteria</taxon>
        <taxon>Bacillati</taxon>
        <taxon>Bacillota</taxon>
        <taxon>Clostridia</taxon>
        <taxon>Eubacteriales</taxon>
        <taxon>Clostridiaceae</taxon>
        <taxon>Clostridium</taxon>
    </lineage>
</organism>
<dbReference type="InterPro" id="IPR003439">
    <property type="entry name" value="ABC_transporter-like_ATP-bd"/>
</dbReference>
<dbReference type="Proteomes" id="UP000095558">
    <property type="component" value="Unassembled WGS sequence"/>
</dbReference>
<sequence>MSLLEIKNINMNYHTMEGATEAIKDVSFSVDDGEFISIIGPSGCGKSTLLNIISGILTPSSGEVKFNDPDVKNNLDKMGYMFQKDYLFPWLSVRENVLLGLKVKKIYTKENIEFADELLKSYGLEKFESHKPTQLSGGMRQRVALIRTLVLRPEILLLDEPFSALDYQSRLKMTDDVYEIIKKEKKTAIMVTHDLGEAIVMSKRVIILTSRPAYIKDDVNIEFKNKDATPFDKRKEPEYNEYFRKLWGELDN</sequence>
<reference evidence="5 6" key="1">
    <citation type="submission" date="2015-09" db="EMBL/GenBank/DDBJ databases">
        <authorList>
            <consortium name="Pathogen Informatics"/>
        </authorList>
    </citation>
    <scope>NUCLEOTIDE SEQUENCE [LARGE SCALE GENOMIC DNA]</scope>
    <source>
        <strain evidence="5 6">2789STDY5834855</strain>
    </source>
</reference>
<keyword evidence="2" id="KW-0547">Nucleotide-binding</keyword>
<dbReference type="AlphaFoldDB" id="A0A174HJ50"/>
<proteinExistence type="predicted"/>
<dbReference type="PROSITE" id="PS00211">
    <property type="entry name" value="ABC_TRANSPORTER_1"/>
    <property type="match status" value="1"/>
</dbReference>
<name>A0A174HJ50_9CLOT</name>
<keyword evidence="3 5" id="KW-0067">ATP-binding</keyword>
<dbReference type="InterPro" id="IPR017871">
    <property type="entry name" value="ABC_transporter-like_CS"/>
</dbReference>
<evidence type="ECO:0000313" key="5">
    <source>
        <dbReference type="EMBL" id="CUO74923.1"/>
    </source>
</evidence>
<dbReference type="CDD" id="cd03293">
    <property type="entry name" value="ABC_NrtD_SsuB_transporters"/>
    <property type="match status" value="1"/>
</dbReference>
<evidence type="ECO:0000259" key="4">
    <source>
        <dbReference type="PROSITE" id="PS50893"/>
    </source>
</evidence>
<dbReference type="STRING" id="84024.ERS852471_01266"/>
<accession>A0A174HJ50</accession>
<protein>
    <submittedName>
        <fullName evidence="5">Aliphatic sulfonates import ATP-binding protein SsuB</fullName>
        <ecNumber evidence="5">3.6.3.-</ecNumber>
    </submittedName>
</protein>
<dbReference type="PANTHER" id="PTHR42788:SF21">
    <property type="entry name" value="ABC TRANSPORTER ATP-BINDING PROTEIN"/>
    <property type="match status" value="1"/>
</dbReference>
<evidence type="ECO:0000313" key="6">
    <source>
        <dbReference type="Proteomes" id="UP000095558"/>
    </source>
</evidence>
<evidence type="ECO:0000256" key="3">
    <source>
        <dbReference type="ARBA" id="ARBA00022840"/>
    </source>
</evidence>
<keyword evidence="1" id="KW-0813">Transport</keyword>
<feature type="domain" description="ABC transporter" evidence="4">
    <location>
        <begin position="4"/>
        <end position="235"/>
    </location>
</feature>
<dbReference type="EC" id="3.6.3.-" evidence="5"/>
<gene>
    <name evidence="5" type="primary">ssuB</name>
    <name evidence="5" type="ORF">ERS852470_03252</name>
</gene>
<dbReference type="OrthoDB" id="9801958at2"/>
<keyword evidence="5" id="KW-0378">Hydrolase</keyword>
<dbReference type="EMBL" id="CYZV01000047">
    <property type="protein sequence ID" value="CUO74923.1"/>
    <property type="molecule type" value="Genomic_DNA"/>
</dbReference>
<evidence type="ECO:0000256" key="1">
    <source>
        <dbReference type="ARBA" id="ARBA00022448"/>
    </source>
</evidence>
<dbReference type="PROSITE" id="PS50893">
    <property type="entry name" value="ABC_TRANSPORTER_2"/>
    <property type="match status" value="1"/>
</dbReference>
<dbReference type="GO" id="GO:0005524">
    <property type="term" value="F:ATP binding"/>
    <property type="evidence" value="ECO:0007669"/>
    <property type="project" value="UniProtKB-KW"/>
</dbReference>
<dbReference type="GO" id="GO:0016887">
    <property type="term" value="F:ATP hydrolysis activity"/>
    <property type="evidence" value="ECO:0007669"/>
    <property type="project" value="InterPro"/>
</dbReference>
<dbReference type="RefSeq" id="WP_055277802.1">
    <property type="nucleotide sequence ID" value="NZ_CYZV01000047.1"/>
</dbReference>
<dbReference type="InterPro" id="IPR003593">
    <property type="entry name" value="AAA+_ATPase"/>
</dbReference>
<dbReference type="Pfam" id="PF00005">
    <property type="entry name" value="ABC_tran"/>
    <property type="match status" value="1"/>
</dbReference>